<dbReference type="Gene3D" id="3.30.43.10">
    <property type="entry name" value="Uridine Diphospho-n-acetylenolpyruvylglucosamine Reductase, domain 2"/>
    <property type="match status" value="1"/>
</dbReference>
<evidence type="ECO:0000256" key="18">
    <source>
        <dbReference type="ARBA" id="ARBA00031026"/>
    </source>
</evidence>
<gene>
    <name evidence="20 22" type="primary">murB</name>
    <name evidence="22" type="ORF">G4B00_00230</name>
</gene>
<dbReference type="GO" id="GO:0008360">
    <property type="term" value="P:regulation of cell shape"/>
    <property type="evidence" value="ECO:0007669"/>
    <property type="project" value="UniProtKB-KW"/>
</dbReference>
<evidence type="ECO:0000256" key="9">
    <source>
        <dbReference type="ARBA" id="ARBA00022618"/>
    </source>
</evidence>
<evidence type="ECO:0000256" key="5">
    <source>
        <dbReference type="ARBA" id="ARBA00010485"/>
    </source>
</evidence>
<comment type="catalytic activity">
    <reaction evidence="19 20">
        <text>UDP-N-acetyl-alpha-D-muramate + NADP(+) = UDP-N-acetyl-3-O-(1-carboxyvinyl)-alpha-D-glucosamine + NADPH + H(+)</text>
        <dbReference type="Rhea" id="RHEA:12248"/>
        <dbReference type="ChEBI" id="CHEBI:15378"/>
        <dbReference type="ChEBI" id="CHEBI:57783"/>
        <dbReference type="ChEBI" id="CHEBI:58349"/>
        <dbReference type="ChEBI" id="CHEBI:68483"/>
        <dbReference type="ChEBI" id="CHEBI:70757"/>
        <dbReference type="EC" id="1.3.1.98"/>
    </reaction>
</comment>
<comment type="pathway">
    <text evidence="4 20">Cell wall biogenesis; peptidoglycan biosynthesis.</text>
</comment>
<keyword evidence="9 20" id="KW-0132">Cell division</keyword>
<dbReference type="Gene3D" id="3.90.78.10">
    <property type="entry name" value="UDP-N-acetylenolpyruvoylglucosamine reductase, C-terminal domain"/>
    <property type="match status" value="1"/>
</dbReference>
<dbReference type="NCBIfam" id="TIGR00179">
    <property type="entry name" value="murB"/>
    <property type="match status" value="1"/>
</dbReference>
<keyword evidence="14 20" id="KW-0573">Peptidoglycan synthesis</keyword>
<feature type="active site" evidence="20">
    <location>
        <position position="331"/>
    </location>
</feature>
<evidence type="ECO:0000256" key="3">
    <source>
        <dbReference type="ARBA" id="ARBA00004496"/>
    </source>
</evidence>
<dbReference type="GO" id="GO:0051301">
    <property type="term" value="P:cell division"/>
    <property type="evidence" value="ECO:0007669"/>
    <property type="project" value="UniProtKB-KW"/>
</dbReference>
<keyword evidence="15 20" id="KW-0560">Oxidoreductase</keyword>
<dbReference type="InterPro" id="IPR036318">
    <property type="entry name" value="FAD-bd_PCMH-like_sf"/>
</dbReference>
<feature type="domain" description="FAD-binding PCMH-type" evidence="21">
    <location>
        <begin position="19"/>
        <end position="189"/>
    </location>
</feature>
<dbReference type="EC" id="1.3.1.98" evidence="6 20"/>
<dbReference type="GO" id="GO:0008762">
    <property type="term" value="F:UDP-N-acetylmuramate dehydrogenase activity"/>
    <property type="evidence" value="ECO:0007669"/>
    <property type="project" value="UniProtKB-UniRule"/>
</dbReference>
<evidence type="ECO:0000256" key="7">
    <source>
        <dbReference type="ARBA" id="ARBA00015188"/>
    </source>
</evidence>
<evidence type="ECO:0000256" key="19">
    <source>
        <dbReference type="ARBA" id="ARBA00048914"/>
    </source>
</evidence>
<evidence type="ECO:0000256" key="6">
    <source>
        <dbReference type="ARBA" id="ARBA00012518"/>
    </source>
</evidence>
<evidence type="ECO:0000256" key="12">
    <source>
        <dbReference type="ARBA" id="ARBA00022857"/>
    </source>
</evidence>
<evidence type="ECO:0000313" key="22">
    <source>
        <dbReference type="EMBL" id="QIQ41107.1"/>
    </source>
</evidence>
<dbReference type="GO" id="GO:0071949">
    <property type="term" value="F:FAD binding"/>
    <property type="evidence" value="ECO:0007669"/>
    <property type="project" value="InterPro"/>
</dbReference>
<evidence type="ECO:0000256" key="16">
    <source>
        <dbReference type="ARBA" id="ARBA00023306"/>
    </source>
</evidence>
<comment type="cofactor">
    <cofactor evidence="1 20">
        <name>FAD</name>
        <dbReference type="ChEBI" id="CHEBI:57692"/>
    </cofactor>
</comment>
<comment type="function">
    <text evidence="2 20">Cell wall formation.</text>
</comment>
<keyword evidence="13 20" id="KW-0133">Cell shape</keyword>
<dbReference type="GO" id="GO:0071555">
    <property type="term" value="P:cell wall organization"/>
    <property type="evidence" value="ECO:0007669"/>
    <property type="project" value="UniProtKB-KW"/>
</dbReference>
<organism evidence="22 23">
    <name type="scientific">Buchnera aphidicola</name>
    <name type="common">Aphis urticata</name>
    <dbReference type="NCBI Taxonomy" id="2708353"/>
    <lineage>
        <taxon>Bacteria</taxon>
        <taxon>Pseudomonadati</taxon>
        <taxon>Pseudomonadota</taxon>
        <taxon>Gammaproteobacteria</taxon>
        <taxon>Enterobacterales</taxon>
        <taxon>Erwiniaceae</taxon>
        <taxon>Buchnera</taxon>
    </lineage>
</organism>
<evidence type="ECO:0000256" key="15">
    <source>
        <dbReference type="ARBA" id="ARBA00023002"/>
    </source>
</evidence>
<evidence type="ECO:0000256" key="8">
    <source>
        <dbReference type="ARBA" id="ARBA00022490"/>
    </source>
</evidence>
<sequence length="352" mass="40429">MYKNHIYQKSLKDLNTFSVDVTAKQVIFITTIKSLIEICKKCYSSHIPYIILGEGSNVLFLENYKGIVIINRIKGIQVKEKKNSWLLHVLSGEKWHDLVKYTLRMGFFGLENLALIPGCLGSAAIQNIGAYGLELKNVCRYVDIISLKNAKIIRIEKNLCKFSYRNSLFKYKYTKGYAVIAVGIQILKNWNPIVFHSLLKNINMHEINPYTIYNSICRIRKNKLPNINKLGNAGSFFKNPIISKTHLKKHLSLYFNIPHYVQIDGSIKISAAWLIEKCNFNNIQIGHAAIYKKHKLVLINRKIANPKEILILAKIIQKSILKKFKILLEPEIDFINSSGKVKLLKNISLKNL</sequence>
<dbReference type="InterPro" id="IPR011601">
    <property type="entry name" value="MurB_C"/>
</dbReference>
<evidence type="ECO:0000256" key="4">
    <source>
        <dbReference type="ARBA" id="ARBA00004752"/>
    </source>
</evidence>
<evidence type="ECO:0000256" key="11">
    <source>
        <dbReference type="ARBA" id="ARBA00022827"/>
    </source>
</evidence>
<dbReference type="InterPro" id="IPR016167">
    <property type="entry name" value="FAD-bd_PCMH_sub1"/>
</dbReference>
<dbReference type="GO" id="GO:0005829">
    <property type="term" value="C:cytosol"/>
    <property type="evidence" value="ECO:0007669"/>
    <property type="project" value="TreeGrafter"/>
</dbReference>
<dbReference type="PANTHER" id="PTHR21071:SF4">
    <property type="entry name" value="UDP-N-ACETYLENOLPYRUVOYLGLUCOSAMINE REDUCTASE"/>
    <property type="match status" value="1"/>
</dbReference>
<name>A0AAJ4GB90_9GAMM</name>
<proteinExistence type="inferred from homology"/>
<evidence type="ECO:0000259" key="21">
    <source>
        <dbReference type="PROSITE" id="PS51387"/>
    </source>
</evidence>
<accession>A0AAJ4GB90</accession>
<dbReference type="InterPro" id="IPR006094">
    <property type="entry name" value="Oxid_FAD_bind_N"/>
</dbReference>
<keyword evidence="12 20" id="KW-0521">NADP</keyword>
<dbReference type="EMBL" id="CP048744">
    <property type="protein sequence ID" value="QIQ41107.1"/>
    <property type="molecule type" value="Genomic_DNA"/>
</dbReference>
<dbReference type="InterPro" id="IPR036635">
    <property type="entry name" value="MurB_C_sf"/>
</dbReference>
<dbReference type="PROSITE" id="PS51387">
    <property type="entry name" value="FAD_PCMH"/>
    <property type="match status" value="1"/>
</dbReference>
<keyword evidence="16 20" id="KW-0131">Cell cycle</keyword>
<evidence type="ECO:0000256" key="10">
    <source>
        <dbReference type="ARBA" id="ARBA00022630"/>
    </source>
</evidence>
<dbReference type="PANTHER" id="PTHR21071">
    <property type="entry name" value="UDP-N-ACETYLENOLPYRUVOYLGLUCOSAMINE REDUCTASE"/>
    <property type="match status" value="1"/>
</dbReference>
<dbReference type="Pfam" id="PF02873">
    <property type="entry name" value="MurB_C"/>
    <property type="match status" value="1"/>
</dbReference>
<dbReference type="HAMAP" id="MF_00037">
    <property type="entry name" value="MurB"/>
    <property type="match status" value="1"/>
</dbReference>
<feature type="active site" description="Proton donor" evidence="20">
    <location>
        <position position="235"/>
    </location>
</feature>
<dbReference type="InterPro" id="IPR016169">
    <property type="entry name" value="FAD-bd_PCMH_sub2"/>
</dbReference>
<dbReference type="GO" id="GO:0009252">
    <property type="term" value="P:peptidoglycan biosynthetic process"/>
    <property type="evidence" value="ECO:0007669"/>
    <property type="project" value="UniProtKB-UniRule"/>
</dbReference>
<comment type="subcellular location">
    <subcellularLocation>
        <location evidence="3 20">Cytoplasm</location>
    </subcellularLocation>
</comment>
<keyword evidence="8 20" id="KW-0963">Cytoplasm</keyword>
<evidence type="ECO:0000256" key="13">
    <source>
        <dbReference type="ARBA" id="ARBA00022960"/>
    </source>
</evidence>
<dbReference type="SUPFAM" id="SSF56176">
    <property type="entry name" value="FAD-binding/transporter-associated domain-like"/>
    <property type="match status" value="1"/>
</dbReference>
<dbReference type="AlphaFoldDB" id="A0AAJ4GB90"/>
<feature type="active site" evidence="20">
    <location>
        <position position="165"/>
    </location>
</feature>
<keyword evidence="10 20" id="KW-0285">Flavoprotein</keyword>
<dbReference type="Gene3D" id="3.30.465.10">
    <property type="match status" value="1"/>
</dbReference>
<dbReference type="InterPro" id="IPR003170">
    <property type="entry name" value="MurB"/>
</dbReference>
<evidence type="ECO:0000256" key="17">
    <source>
        <dbReference type="ARBA" id="ARBA00023316"/>
    </source>
</evidence>
<evidence type="ECO:0000256" key="2">
    <source>
        <dbReference type="ARBA" id="ARBA00003921"/>
    </source>
</evidence>
<protein>
    <recommendedName>
        <fullName evidence="7 20">UDP-N-acetylenolpyruvoylglucosamine reductase</fullName>
        <ecNumber evidence="6 20">1.3.1.98</ecNumber>
    </recommendedName>
    <alternativeName>
        <fullName evidence="18 20">UDP-N-acetylmuramate dehydrogenase</fullName>
    </alternativeName>
</protein>
<evidence type="ECO:0000256" key="14">
    <source>
        <dbReference type="ARBA" id="ARBA00022984"/>
    </source>
</evidence>
<dbReference type="Pfam" id="PF01565">
    <property type="entry name" value="FAD_binding_4"/>
    <property type="match status" value="1"/>
</dbReference>
<reference evidence="22 23" key="1">
    <citation type="submission" date="2020-02" db="EMBL/GenBank/DDBJ databases">
        <title>Parallel evolution in the integration of a co-obligate aphid symbiosis.</title>
        <authorList>
            <person name="Monnin D."/>
            <person name="Jackson R."/>
            <person name="Kiers E.T."/>
            <person name="Bunker M."/>
            <person name="Ellers J."/>
            <person name="Henry L.M."/>
        </authorList>
    </citation>
    <scope>NUCLEOTIDE SEQUENCE [LARGE SCALE GENOMIC DNA]</scope>
    <source>
        <strain evidence="22">AURT-53B</strain>
    </source>
</reference>
<evidence type="ECO:0000256" key="20">
    <source>
        <dbReference type="HAMAP-Rule" id="MF_00037"/>
    </source>
</evidence>
<comment type="similarity">
    <text evidence="5 20">Belongs to the MurB family.</text>
</comment>
<keyword evidence="11 20" id="KW-0274">FAD</keyword>
<dbReference type="InterPro" id="IPR016166">
    <property type="entry name" value="FAD-bd_PCMH"/>
</dbReference>
<evidence type="ECO:0000256" key="1">
    <source>
        <dbReference type="ARBA" id="ARBA00001974"/>
    </source>
</evidence>
<dbReference type="SUPFAM" id="SSF56194">
    <property type="entry name" value="Uridine diphospho-N-Acetylenolpyruvylglucosamine reductase, MurB, C-terminal domain"/>
    <property type="match status" value="1"/>
</dbReference>
<dbReference type="Proteomes" id="UP000502374">
    <property type="component" value="Chromosome"/>
</dbReference>
<keyword evidence="17 20" id="KW-0961">Cell wall biogenesis/degradation</keyword>
<evidence type="ECO:0000313" key="23">
    <source>
        <dbReference type="Proteomes" id="UP000502374"/>
    </source>
</evidence>
<dbReference type="NCBIfam" id="NF000755">
    <property type="entry name" value="PRK00046.1"/>
    <property type="match status" value="1"/>
</dbReference>